<gene>
    <name evidence="1" type="ORF">DRY71_27935</name>
</gene>
<comment type="caution">
    <text evidence="1">The sequence shown here is derived from an EMBL/GenBank/DDBJ whole genome shotgun (WGS) entry which is preliminary data.</text>
</comment>
<dbReference type="EMBL" id="AAGUYM010000083">
    <property type="protein sequence ID" value="EBS2696472.1"/>
    <property type="molecule type" value="Genomic_DNA"/>
</dbReference>
<protein>
    <submittedName>
        <fullName evidence="1">Uncharacterized protein</fullName>
    </submittedName>
</protein>
<sequence length="468" mass="55416">MAKCVRKKCELPVSSVPEAKQKRLCEKHYLRFCELQEGKNDNLAARINSGIPRIINKKKKGHCCRNNCHNLISGSDVANEMRLCDRHYRIYEENRNKRFKKNVRRIADRIPSARRIRKIVDTFSCAQKKEEYLQKKATRKWMGYNKKRRFRALPVMQSREWLNTQALMRRKEIQCCGHSFMNYIRDVFNLYSVKLLHSREYLKKNAYKKQVVFNRDTGMVICLKIEVVYLFNLDLDISVSSKDVALIPEVIRKKVFIQKRLLKKELVRRGIFPSSSLCKSRKKVKTNKNSGIYTKLKKENTPAAVTQFMSELKNIYTKNTYITHHYKKIDPPYIASILPLYYLAQQEYVRIYPGSECHLFLRLKQLWTSSGINLELLSFLALYFLMLNEGSDFLNSLSEWVELQEKSYKSPLDHFPEEFQELFSKKLNVNFSEKKKLAKLYNSCFTHNVIEYDEKSNRLLLVIKHPVI</sequence>
<accession>A0A5U9KZ29</accession>
<organism evidence="1">
    <name type="scientific">Salmonella newport</name>
    <dbReference type="NCBI Taxonomy" id="108619"/>
    <lineage>
        <taxon>Bacteria</taxon>
        <taxon>Pseudomonadati</taxon>
        <taxon>Pseudomonadota</taxon>
        <taxon>Gammaproteobacteria</taxon>
        <taxon>Enterobacterales</taxon>
        <taxon>Enterobacteriaceae</taxon>
        <taxon>Salmonella</taxon>
    </lineage>
</organism>
<name>A0A5U9KZ29_SALNE</name>
<proteinExistence type="predicted"/>
<evidence type="ECO:0000313" key="1">
    <source>
        <dbReference type="EMBL" id="EBS2696472.1"/>
    </source>
</evidence>
<reference evidence="1" key="1">
    <citation type="submission" date="2018-07" db="EMBL/GenBank/DDBJ databases">
        <authorList>
            <person name="Ashton P.M."/>
            <person name="Dallman T."/>
            <person name="Nair S."/>
            <person name="De Pinna E."/>
            <person name="Peters T."/>
            <person name="Grant K."/>
        </authorList>
    </citation>
    <scope>NUCLEOTIDE SEQUENCE [LARGE SCALE GENOMIC DNA]</scope>
    <source>
        <strain evidence="1">436933</strain>
    </source>
</reference>
<dbReference type="AlphaFoldDB" id="A0A5U9KZ29"/>
<dbReference type="Proteomes" id="UP000839726">
    <property type="component" value="Unassembled WGS sequence"/>
</dbReference>